<dbReference type="EMBL" id="JAUZVZ010000029">
    <property type="protein sequence ID" value="MDP4537658.1"/>
    <property type="molecule type" value="Genomic_DNA"/>
</dbReference>
<evidence type="ECO:0008006" key="3">
    <source>
        <dbReference type="Google" id="ProtNLM"/>
    </source>
</evidence>
<accession>A0ABT9H2Y0</accession>
<dbReference type="Proteomes" id="UP001231616">
    <property type="component" value="Unassembled WGS sequence"/>
</dbReference>
<gene>
    <name evidence="1" type="ORF">Q3O60_15840</name>
</gene>
<comment type="caution">
    <text evidence="1">The sequence shown here is derived from an EMBL/GenBank/DDBJ whole genome shotgun (WGS) entry which is preliminary data.</text>
</comment>
<sequence>MLIKAPLHDQANLLLLQREQMSRSRYVGLQQLQHIDQRLIAHLRILQQAREPVESPDTPWLHWLLHPKEALPVLLSFDFTPAHQAYLWQLKAYFHQFSATASVVQYVNTAPDFEAVWSLAKHSPEHFQFVLEQLPLAQAPAWFLSAFRQQTKVALPLDKGVTQSSDVHIACLQDSNIDPLALAEPLVMQGQLGLLELGFLMMQAIPQQKQALINLLSKQQDLTMVMYAMALCGQQKYLPLLVDLAQDPQWSETAAESLTIMLGVLAADSVIADGLSASDPAYMKHAFQSSGATWAQAITPPHQLQQLWQHGNQIQRQLAAIKASLQCSTLPLLNESGLWGGAWHTALT</sequence>
<organism evidence="1 2">
    <name type="scientific">Alkalimonas collagenimarina</name>
    <dbReference type="NCBI Taxonomy" id="400390"/>
    <lineage>
        <taxon>Bacteria</taxon>
        <taxon>Pseudomonadati</taxon>
        <taxon>Pseudomonadota</taxon>
        <taxon>Gammaproteobacteria</taxon>
        <taxon>Alkalimonas</taxon>
    </lineage>
</organism>
<evidence type="ECO:0000313" key="2">
    <source>
        <dbReference type="Proteomes" id="UP001231616"/>
    </source>
</evidence>
<name>A0ABT9H2Y0_9GAMM</name>
<reference evidence="1 2" key="1">
    <citation type="submission" date="2023-08" db="EMBL/GenBank/DDBJ databases">
        <authorList>
            <person name="Joshi A."/>
            <person name="Thite S."/>
        </authorList>
    </citation>
    <scope>NUCLEOTIDE SEQUENCE [LARGE SCALE GENOMIC DNA]</scope>
    <source>
        <strain evidence="1 2">AC40</strain>
    </source>
</reference>
<dbReference type="RefSeq" id="WP_305894907.1">
    <property type="nucleotide sequence ID" value="NZ_JAUZVZ010000029.1"/>
</dbReference>
<evidence type="ECO:0000313" key="1">
    <source>
        <dbReference type="EMBL" id="MDP4537658.1"/>
    </source>
</evidence>
<keyword evidence="2" id="KW-1185">Reference proteome</keyword>
<protein>
    <recommendedName>
        <fullName evidence="3">HDOD domain-containing protein</fullName>
    </recommendedName>
</protein>
<proteinExistence type="predicted"/>